<dbReference type="Gene3D" id="3.40.50.300">
    <property type="entry name" value="P-loop containing nucleotide triphosphate hydrolases"/>
    <property type="match status" value="1"/>
</dbReference>
<dbReference type="InterPro" id="IPR050678">
    <property type="entry name" value="DNA_Partitioning_ATPase"/>
</dbReference>
<feature type="domain" description="AAA" evidence="1">
    <location>
        <begin position="3"/>
        <end position="175"/>
    </location>
</feature>
<dbReference type="FunFam" id="3.40.50.300:FF:000285">
    <property type="entry name" value="Sporulation initiation inhibitor Soj"/>
    <property type="match status" value="1"/>
</dbReference>
<accession>A0A8T5UQX2</accession>
<dbReference type="Pfam" id="PF13614">
    <property type="entry name" value="AAA_31"/>
    <property type="match status" value="1"/>
</dbReference>
<gene>
    <name evidence="2" type="ORF">K8N75_10065</name>
</gene>
<dbReference type="InterPro" id="IPR027417">
    <property type="entry name" value="P-loop_NTPase"/>
</dbReference>
<keyword evidence="3" id="KW-1185">Reference proteome</keyword>
<evidence type="ECO:0000259" key="1">
    <source>
        <dbReference type="Pfam" id="PF13614"/>
    </source>
</evidence>
<dbReference type="PANTHER" id="PTHR13696:SF99">
    <property type="entry name" value="COBYRINIC ACID AC-DIAMIDE SYNTHASE"/>
    <property type="match status" value="1"/>
</dbReference>
<dbReference type="Proteomes" id="UP000825933">
    <property type="component" value="Unassembled WGS sequence"/>
</dbReference>
<dbReference type="RefSeq" id="WP_223791934.1">
    <property type="nucleotide sequence ID" value="NZ_JAIOUQ010000011.1"/>
</dbReference>
<evidence type="ECO:0000313" key="2">
    <source>
        <dbReference type="EMBL" id="MBZ2166382.1"/>
    </source>
</evidence>
<evidence type="ECO:0000313" key="3">
    <source>
        <dbReference type="Proteomes" id="UP000825933"/>
    </source>
</evidence>
<comment type="caution">
    <text evidence="2">The sequence shown here is derived from an EMBL/GenBank/DDBJ whole genome shotgun (WGS) entry which is preliminary data.</text>
</comment>
<reference evidence="3" key="1">
    <citation type="journal article" date="2022" name="Microbiol. Resour. Announc.">
        <title>Draft Genome Sequence of a Methanogenic Archaeon from West Spitsbergen Permafrost.</title>
        <authorList>
            <person name="Trubitsyn V."/>
            <person name="Rivkina E."/>
            <person name="Shcherbakova V."/>
        </authorList>
    </citation>
    <scope>NUCLEOTIDE SEQUENCE [LARGE SCALE GENOMIC DNA]</scope>
    <source>
        <strain evidence="3">VT</strain>
    </source>
</reference>
<dbReference type="CDD" id="cd01983">
    <property type="entry name" value="SIMIBI"/>
    <property type="match status" value="1"/>
</dbReference>
<name>A0A8T5UQX2_9EURY</name>
<organism evidence="2 3">
    <name type="scientific">Methanobacterium spitsbergense</name>
    <dbReference type="NCBI Taxonomy" id="2874285"/>
    <lineage>
        <taxon>Archaea</taxon>
        <taxon>Methanobacteriati</taxon>
        <taxon>Methanobacteriota</taxon>
        <taxon>Methanomada group</taxon>
        <taxon>Methanobacteria</taxon>
        <taxon>Methanobacteriales</taxon>
        <taxon>Methanobacteriaceae</taxon>
        <taxon>Methanobacterium</taxon>
    </lineage>
</organism>
<dbReference type="AlphaFoldDB" id="A0A8T5UQX2"/>
<dbReference type="EMBL" id="JAIOUQ010000011">
    <property type="protein sequence ID" value="MBZ2166382.1"/>
    <property type="molecule type" value="Genomic_DNA"/>
</dbReference>
<proteinExistence type="predicted"/>
<dbReference type="PIRSF" id="PIRSF009320">
    <property type="entry name" value="Nuc_binding_HP_1000"/>
    <property type="match status" value="1"/>
</dbReference>
<dbReference type="InterPro" id="IPR025669">
    <property type="entry name" value="AAA_dom"/>
</dbReference>
<dbReference type="PANTHER" id="PTHR13696">
    <property type="entry name" value="P-LOOP CONTAINING NUCLEOSIDE TRIPHOSPHATE HYDROLASE"/>
    <property type="match status" value="1"/>
</dbReference>
<sequence length="253" mass="28334">MTEVIGIINQKGGVAKTTTAINLTATLTQKGKKVLLVDLDPQANATTGLGIDKTNLNYSIRDVLLDECEIEEAIIPTDYENLDILPSNLSLSKVEKQLAGETAPEYILRRYLERIDEYYDMIIIDSPPTLGRLAYNVLVASDSVIIPVQTEYYAMEGVVDLLDAIKEVEDKLYSETEIKGVLLTMHDKREKLTNEVAYLVKEFFKDKMFKTIIPRNAPVKRSAADGIPCVIKYPDSTGAIAYVKFTEEFLERS</sequence>
<dbReference type="SUPFAM" id="SSF52540">
    <property type="entry name" value="P-loop containing nucleoside triphosphate hydrolases"/>
    <property type="match status" value="1"/>
</dbReference>
<dbReference type="CDD" id="cd02042">
    <property type="entry name" value="ParAB_family"/>
    <property type="match status" value="1"/>
</dbReference>
<protein>
    <submittedName>
        <fullName evidence="2">AAA family ATPase</fullName>
    </submittedName>
</protein>